<evidence type="ECO:0000256" key="1">
    <source>
        <dbReference type="ARBA" id="ARBA00006854"/>
    </source>
</evidence>
<dbReference type="Gene3D" id="1.25.10.10">
    <property type="entry name" value="Leucine-rich Repeat Variant"/>
    <property type="match status" value="1"/>
</dbReference>
<dbReference type="InterPro" id="IPR011989">
    <property type="entry name" value="ARM-like"/>
</dbReference>
<feature type="region of interest" description="Disordered" evidence="2">
    <location>
        <begin position="15"/>
        <end position="73"/>
    </location>
</feature>
<gene>
    <name evidence="4" type="ORF">WJX72_011651</name>
</gene>
<feature type="compositionally biased region" description="Polar residues" evidence="2">
    <location>
        <begin position="54"/>
        <end position="65"/>
    </location>
</feature>
<feature type="compositionally biased region" description="Polar residues" evidence="2">
    <location>
        <begin position="161"/>
        <end position="178"/>
    </location>
</feature>
<keyword evidence="5" id="KW-1185">Reference proteome</keyword>
<reference evidence="4 5" key="1">
    <citation type="journal article" date="2024" name="Nat. Commun.">
        <title>Phylogenomics reveals the evolutionary origins of lichenization in chlorophyte algae.</title>
        <authorList>
            <person name="Puginier C."/>
            <person name="Libourel C."/>
            <person name="Otte J."/>
            <person name="Skaloud P."/>
            <person name="Haon M."/>
            <person name="Grisel S."/>
            <person name="Petersen M."/>
            <person name="Berrin J.G."/>
            <person name="Delaux P.M."/>
            <person name="Dal Grande F."/>
            <person name="Keller J."/>
        </authorList>
    </citation>
    <scope>NUCLEOTIDE SEQUENCE [LARGE SCALE GENOMIC DNA]</scope>
    <source>
        <strain evidence="4 5">SAG 2043</strain>
    </source>
</reference>
<dbReference type="Proteomes" id="UP001489004">
    <property type="component" value="Unassembled WGS sequence"/>
</dbReference>
<organism evidence="4 5">
    <name type="scientific">[Myrmecia] bisecta</name>
    <dbReference type="NCBI Taxonomy" id="41462"/>
    <lineage>
        <taxon>Eukaryota</taxon>
        <taxon>Viridiplantae</taxon>
        <taxon>Chlorophyta</taxon>
        <taxon>core chlorophytes</taxon>
        <taxon>Trebouxiophyceae</taxon>
        <taxon>Trebouxiales</taxon>
        <taxon>Trebouxiaceae</taxon>
        <taxon>Myrmecia</taxon>
    </lineage>
</organism>
<dbReference type="PANTHER" id="PTHR22100:SF13">
    <property type="entry name" value="WINGS APART-LIKE PROTEIN HOMOLOG"/>
    <property type="match status" value="1"/>
</dbReference>
<evidence type="ECO:0000259" key="3">
    <source>
        <dbReference type="Pfam" id="PF07814"/>
    </source>
</evidence>
<proteinExistence type="inferred from homology"/>
<name>A0AAW1PUB4_9CHLO</name>
<dbReference type="AlphaFoldDB" id="A0AAW1PUB4"/>
<evidence type="ECO:0000313" key="4">
    <source>
        <dbReference type="EMBL" id="KAK9817241.1"/>
    </source>
</evidence>
<feature type="region of interest" description="Disordered" evidence="2">
    <location>
        <begin position="92"/>
        <end position="178"/>
    </location>
</feature>
<evidence type="ECO:0000256" key="2">
    <source>
        <dbReference type="SAM" id="MobiDB-lite"/>
    </source>
</evidence>
<dbReference type="InterPro" id="IPR039874">
    <property type="entry name" value="WAPL"/>
</dbReference>
<dbReference type="InterPro" id="IPR022771">
    <property type="entry name" value="WAPL_C"/>
</dbReference>
<protein>
    <recommendedName>
        <fullName evidence="3">Wings apart-like protein C-terminal domain-containing protein</fullName>
    </recommendedName>
</protein>
<dbReference type="PANTHER" id="PTHR22100">
    <property type="entry name" value="WINGS APART-LIKE PROTEIN HOMOLOG"/>
    <property type="match status" value="1"/>
</dbReference>
<comment type="similarity">
    <text evidence="1">Belongs to the WAPL family.</text>
</comment>
<accession>A0AAW1PUB4</accession>
<sequence>MKTYSRKDKKTRELVVDFETVRGKGRSSGSSQHSQGRSATESPEDPYFFDLDSQGFQGSEPSSQHDPGFLGQLVAEHKRSFPFSDAADQASDVLPVREVKQSRLSRSSGPNQPAAMPGPNPAVSASTASSRQEEDDAHPFLPQRVLAPPGKLRPAAPVQPKNGSHSSLAKAQESGEQTQMQDDILYALDGLASSSAGSRRESAATLAEVSTTRRGRLGLKRDGMLKEVWTSALGLPLKDDPVLALAFAAMVLAYSREEVNQPLLAAPEMARLMARLLQVTGAAQQASRDVKDMSTARVLRTVQDGPLAKGLPGRQAAVPAAVVLAAIAAATHPQQSTSATDQLKAALREHDVLAQASQLAVSCAASLAARSPEHASTAAIRATDRDMWCLHKCLMVLDNATFACPDNERYLVSLQVSVPPQHCPAEHAERAATGCTAGPSASADPQPAQLTCGLPAWLIQQVGWLGGLQRSGRLLVKDCLQAALAVLMNITHHNDAGCRAAIGAQGLQVTAQLIGRVGGRSGQLLTPEKVSDRARMLEAIDIVSVALGLLINLVENNVECRAELVKVEMPEPSGSESGSQGDGQQQNGMVAFLCRLVQVMGASGKAAPVSPLFKHPSDEVTEQQLADSEEDGTAAILEAYAAVLLGFLLERDLSLRPVAAALMPEGSLDPVISAIHRCLQFYVQTGSITQQTEASLRNLLTTLEQDR</sequence>
<dbReference type="Pfam" id="PF07814">
    <property type="entry name" value="WAPL"/>
    <property type="match status" value="1"/>
</dbReference>
<evidence type="ECO:0000313" key="5">
    <source>
        <dbReference type="Proteomes" id="UP001489004"/>
    </source>
</evidence>
<feature type="compositionally biased region" description="Polar residues" evidence="2">
    <location>
        <begin position="102"/>
        <end position="111"/>
    </location>
</feature>
<feature type="compositionally biased region" description="Low complexity" evidence="2">
    <location>
        <begin position="27"/>
        <end position="38"/>
    </location>
</feature>
<feature type="domain" description="Wings apart-like protein C-terminal" evidence="3">
    <location>
        <begin position="168"/>
        <end position="558"/>
    </location>
</feature>
<dbReference type="EMBL" id="JALJOR010000005">
    <property type="protein sequence ID" value="KAK9817241.1"/>
    <property type="molecule type" value="Genomic_DNA"/>
</dbReference>
<comment type="caution">
    <text evidence="4">The sequence shown here is derived from an EMBL/GenBank/DDBJ whole genome shotgun (WGS) entry which is preliminary data.</text>
</comment>